<evidence type="ECO:0000313" key="3">
    <source>
        <dbReference type="Proteomes" id="UP000076858"/>
    </source>
</evidence>
<feature type="region of interest" description="Disordered" evidence="1">
    <location>
        <begin position="89"/>
        <end position="110"/>
    </location>
</feature>
<dbReference type="OrthoDB" id="10045204at2759"/>
<gene>
    <name evidence="2" type="ORF">APZ42_024610</name>
</gene>
<protein>
    <submittedName>
        <fullName evidence="2">Uncharacterized protein</fullName>
    </submittedName>
</protein>
<dbReference type="EMBL" id="LRGB01001680">
    <property type="protein sequence ID" value="KZS10823.1"/>
    <property type="molecule type" value="Genomic_DNA"/>
</dbReference>
<dbReference type="AlphaFoldDB" id="A0A164TWD9"/>
<feature type="region of interest" description="Disordered" evidence="1">
    <location>
        <begin position="1"/>
        <end position="22"/>
    </location>
</feature>
<evidence type="ECO:0000313" key="2">
    <source>
        <dbReference type="EMBL" id="KZS10823.1"/>
    </source>
</evidence>
<accession>A0A164TWD9</accession>
<reference evidence="2 3" key="1">
    <citation type="submission" date="2016-03" db="EMBL/GenBank/DDBJ databases">
        <title>EvidentialGene: Evidence-directed Construction of Genes on Genomes.</title>
        <authorList>
            <person name="Gilbert D.G."/>
            <person name="Choi J.-H."/>
            <person name="Mockaitis K."/>
            <person name="Colbourne J."/>
            <person name="Pfrender M."/>
        </authorList>
    </citation>
    <scope>NUCLEOTIDE SEQUENCE [LARGE SCALE GENOMIC DNA]</scope>
    <source>
        <strain evidence="2 3">Xinb3</strain>
        <tissue evidence="2">Complete organism</tissue>
    </source>
</reference>
<proteinExistence type="predicted"/>
<keyword evidence="3" id="KW-1185">Reference proteome</keyword>
<dbReference type="STRING" id="35525.A0A164TWD9"/>
<dbReference type="Proteomes" id="UP000076858">
    <property type="component" value="Unassembled WGS sequence"/>
</dbReference>
<organism evidence="2 3">
    <name type="scientific">Daphnia magna</name>
    <dbReference type="NCBI Taxonomy" id="35525"/>
    <lineage>
        <taxon>Eukaryota</taxon>
        <taxon>Metazoa</taxon>
        <taxon>Ecdysozoa</taxon>
        <taxon>Arthropoda</taxon>
        <taxon>Crustacea</taxon>
        <taxon>Branchiopoda</taxon>
        <taxon>Diplostraca</taxon>
        <taxon>Cladocera</taxon>
        <taxon>Anomopoda</taxon>
        <taxon>Daphniidae</taxon>
        <taxon>Daphnia</taxon>
    </lineage>
</organism>
<evidence type="ECO:0000256" key="1">
    <source>
        <dbReference type="SAM" id="MobiDB-lite"/>
    </source>
</evidence>
<name>A0A164TWD9_9CRUS</name>
<comment type="caution">
    <text evidence="2">The sequence shown here is derived from an EMBL/GenBank/DDBJ whole genome shotgun (WGS) entry which is preliminary data.</text>
</comment>
<sequence length="366" mass="40217">MVRDVQYSDESESDWDSLSQAVPPATTVELTQPPLGKFPLAQMDERPKLAPAFNEMIPSSSDSFRSTHAAKGPLTFIDRQLEGDAIVSPKSTRESSPVVSLKPKNEEPNQVHQTIEAQVLDVDSPVIAADIKDVELQPIPSKVKLKSPVLASRRRNNSITYSESSDGFDNLAFEDANVRGSTSRVFNNQPDRSTDQIKTATFQQPLPKPDETIEIFTYDKTNTEFNQVSERRRRAKADGLSESAFELSSRLCSEVTTVIGLPFVIALAVLLQSLRFVTAGLLRPLLIGLVIGISDGLLKPLLAALHNGVVVPLATFLHNVASAFKTSLIPLAGILSLMTEPFGRLLQSCRLIDIHQHHHKPIVRDV</sequence>